<feature type="transmembrane region" description="Helical" evidence="1">
    <location>
        <begin position="44"/>
        <end position="62"/>
    </location>
</feature>
<accession>A0ABP3DZW0</accession>
<keyword evidence="3" id="KW-1185">Reference proteome</keyword>
<keyword evidence="1" id="KW-0472">Membrane</keyword>
<name>A0ABP3DZW0_9PSEU</name>
<keyword evidence="1" id="KW-1133">Transmembrane helix</keyword>
<organism evidence="2 3">
    <name type="scientific">Saccharothrix mutabilis subsp. mutabilis</name>
    <dbReference type="NCBI Taxonomy" id="66855"/>
    <lineage>
        <taxon>Bacteria</taxon>
        <taxon>Bacillati</taxon>
        <taxon>Actinomycetota</taxon>
        <taxon>Actinomycetes</taxon>
        <taxon>Pseudonocardiales</taxon>
        <taxon>Pseudonocardiaceae</taxon>
        <taxon>Saccharothrix</taxon>
    </lineage>
</organism>
<dbReference type="EMBL" id="BAAABU010000013">
    <property type="protein sequence ID" value="GAA0244975.1"/>
    <property type="molecule type" value="Genomic_DNA"/>
</dbReference>
<protein>
    <submittedName>
        <fullName evidence="2">Uncharacterized protein</fullName>
    </submittedName>
</protein>
<evidence type="ECO:0000313" key="2">
    <source>
        <dbReference type="EMBL" id="GAA0244975.1"/>
    </source>
</evidence>
<keyword evidence="1" id="KW-0812">Transmembrane</keyword>
<evidence type="ECO:0000256" key="1">
    <source>
        <dbReference type="SAM" id="Phobius"/>
    </source>
</evidence>
<evidence type="ECO:0000313" key="3">
    <source>
        <dbReference type="Proteomes" id="UP001500416"/>
    </source>
</evidence>
<dbReference type="Proteomes" id="UP001500416">
    <property type="component" value="Unassembled WGS sequence"/>
</dbReference>
<proteinExistence type="predicted"/>
<reference evidence="3" key="1">
    <citation type="journal article" date="2019" name="Int. J. Syst. Evol. Microbiol.">
        <title>The Global Catalogue of Microorganisms (GCM) 10K type strain sequencing project: providing services to taxonomists for standard genome sequencing and annotation.</title>
        <authorList>
            <consortium name="The Broad Institute Genomics Platform"/>
            <consortium name="The Broad Institute Genome Sequencing Center for Infectious Disease"/>
            <person name="Wu L."/>
            <person name="Ma J."/>
        </authorList>
    </citation>
    <scope>NUCLEOTIDE SEQUENCE [LARGE SCALE GENOMIC DNA]</scope>
    <source>
        <strain evidence="3">JCM 3380</strain>
    </source>
</reference>
<dbReference type="PROSITE" id="PS51257">
    <property type="entry name" value="PROKAR_LIPOPROTEIN"/>
    <property type="match status" value="1"/>
</dbReference>
<comment type="caution">
    <text evidence="2">The sequence shown here is derived from an EMBL/GenBank/DDBJ whole genome shotgun (WGS) entry which is preliminary data.</text>
</comment>
<sequence length="99" mass="10947">MYPSEWRVRATPHRERVSFVIISFGAANSGSLACLPLPAVFVRAVVLVVMYVFVLVLLRWGYDTYTTLVFVSVLSLVGVRTGHGLLRPLRVGPSVSLSR</sequence>
<gene>
    <name evidence="2" type="ORF">GCM10010492_50390</name>
</gene>